<dbReference type="PROSITE" id="PS50977">
    <property type="entry name" value="HTH_TETR_2"/>
    <property type="match status" value="1"/>
</dbReference>
<dbReference type="SUPFAM" id="SSF46689">
    <property type="entry name" value="Homeodomain-like"/>
    <property type="match status" value="1"/>
</dbReference>
<dbReference type="Gene3D" id="1.10.357.10">
    <property type="entry name" value="Tetracycline Repressor, domain 2"/>
    <property type="match status" value="1"/>
</dbReference>
<dbReference type="InterPro" id="IPR039538">
    <property type="entry name" value="BetI_C"/>
</dbReference>
<feature type="domain" description="HTH tetR-type" evidence="6">
    <location>
        <begin position="1"/>
        <end position="53"/>
    </location>
</feature>
<name>A0A975K9G0_9SPHN</name>
<dbReference type="Proteomes" id="UP000681425">
    <property type="component" value="Chromosome"/>
</dbReference>
<dbReference type="Pfam" id="PF13977">
    <property type="entry name" value="TetR_C_6"/>
    <property type="match status" value="1"/>
</dbReference>
<dbReference type="RefSeq" id="WP_212610452.1">
    <property type="nucleotide sequence ID" value="NZ_CP073910.1"/>
</dbReference>
<organism evidence="7 8">
    <name type="scientific">Sphingobium phenoxybenzoativorans</name>
    <dbReference type="NCBI Taxonomy" id="1592790"/>
    <lineage>
        <taxon>Bacteria</taxon>
        <taxon>Pseudomonadati</taxon>
        <taxon>Pseudomonadota</taxon>
        <taxon>Alphaproteobacteria</taxon>
        <taxon>Sphingomonadales</taxon>
        <taxon>Sphingomonadaceae</taxon>
        <taxon>Sphingobium</taxon>
    </lineage>
</organism>
<dbReference type="PANTHER" id="PTHR47506">
    <property type="entry name" value="TRANSCRIPTIONAL REGULATORY PROTEIN"/>
    <property type="match status" value="1"/>
</dbReference>
<evidence type="ECO:0000259" key="6">
    <source>
        <dbReference type="PROSITE" id="PS50977"/>
    </source>
</evidence>
<proteinExistence type="predicted"/>
<evidence type="ECO:0000256" key="3">
    <source>
        <dbReference type="ARBA" id="ARBA00023125"/>
    </source>
</evidence>
<dbReference type="GO" id="GO:0003677">
    <property type="term" value="F:DNA binding"/>
    <property type="evidence" value="ECO:0007669"/>
    <property type="project" value="UniProtKB-UniRule"/>
</dbReference>
<evidence type="ECO:0000313" key="8">
    <source>
        <dbReference type="Proteomes" id="UP000681425"/>
    </source>
</evidence>
<dbReference type="Pfam" id="PF00440">
    <property type="entry name" value="TetR_N"/>
    <property type="match status" value="1"/>
</dbReference>
<dbReference type="InterPro" id="IPR001647">
    <property type="entry name" value="HTH_TetR"/>
</dbReference>
<sequence>MAATKLFAEQGYTRTSLAEIGQAAGYSRGIVRERFGTKERLFELVLESIRDVFNGFLSPALEGRAGVEKILAFAESYLAAIEHIPAEMSAIYRLRAEAAVGEVQFRKRFQEIDEWFRSIVRGGLEEGIAAGDVSSLLDANHAATLIVGMLRGTVLQWLMSPAEVNPAAMHDSTRSIILKIMGLSGFPCVGGRLNITPPWP</sequence>
<dbReference type="KEGG" id="spph:KFK14_07590"/>
<protein>
    <submittedName>
        <fullName evidence="7">TetR family transcriptional regulator</fullName>
    </submittedName>
</protein>
<evidence type="ECO:0000313" key="7">
    <source>
        <dbReference type="EMBL" id="QUT07260.1"/>
    </source>
</evidence>
<dbReference type="InterPro" id="IPR009057">
    <property type="entry name" value="Homeodomain-like_sf"/>
</dbReference>
<evidence type="ECO:0000256" key="4">
    <source>
        <dbReference type="ARBA" id="ARBA00023163"/>
    </source>
</evidence>
<keyword evidence="8" id="KW-1185">Reference proteome</keyword>
<feature type="DNA-binding region" description="H-T-H motif" evidence="5">
    <location>
        <begin position="16"/>
        <end position="35"/>
    </location>
</feature>
<keyword evidence="4" id="KW-0804">Transcription</keyword>
<accession>A0A975K9G0</accession>
<dbReference type="AlphaFoldDB" id="A0A975K9G0"/>
<dbReference type="EMBL" id="CP073910">
    <property type="protein sequence ID" value="QUT07260.1"/>
    <property type="molecule type" value="Genomic_DNA"/>
</dbReference>
<keyword evidence="3 5" id="KW-0238">DNA-binding</keyword>
<dbReference type="Gene3D" id="1.10.10.60">
    <property type="entry name" value="Homeodomain-like"/>
    <property type="match status" value="1"/>
</dbReference>
<keyword evidence="2" id="KW-0805">Transcription regulation</keyword>
<evidence type="ECO:0000256" key="2">
    <source>
        <dbReference type="ARBA" id="ARBA00023015"/>
    </source>
</evidence>
<reference evidence="7" key="1">
    <citation type="submission" date="2021-04" db="EMBL/GenBank/DDBJ databases">
        <title>Isolation of p-tert-butylphenol degrading bacteria Sphingobium phenoxybenzoativorans Tas13 from active sludge.</title>
        <authorList>
            <person name="Li Y."/>
        </authorList>
    </citation>
    <scope>NUCLEOTIDE SEQUENCE</scope>
    <source>
        <strain evidence="7">Tas13</strain>
    </source>
</reference>
<keyword evidence="1" id="KW-0678">Repressor</keyword>
<dbReference type="SUPFAM" id="SSF48498">
    <property type="entry name" value="Tetracyclin repressor-like, C-terminal domain"/>
    <property type="match status" value="1"/>
</dbReference>
<dbReference type="InterPro" id="IPR036271">
    <property type="entry name" value="Tet_transcr_reg_TetR-rel_C_sf"/>
</dbReference>
<evidence type="ECO:0000256" key="1">
    <source>
        <dbReference type="ARBA" id="ARBA00022491"/>
    </source>
</evidence>
<evidence type="ECO:0000256" key="5">
    <source>
        <dbReference type="PROSITE-ProRule" id="PRU00335"/>
    </source>
</evidence>
<dbReference type="PANTHER" id="PTHR47506:SF1">
    <property type="entry name" value="HTH-TYPE TRANSCRIPTIONAL REGULATOR YJDC"/>
    <property type="match status" value="1"/>
</dbReference>
<gene>
    <name evidence="7" type="ORF">KFK14_07590</name>
</gene>